<keyword evidence="7" id="KW-0576">Peroxisome</keyword>
<name>A0A9X1Z414_9GAMM</name>
<dbReference type="CDD" id="cd06558">
    <property type="entry name" value="crotonase-like"/>
    <property type="match status" value="1"/>
</dbReference>
<keyword evidence="6" id="KW-0443">Lipid metabolism</keyword>
<dbReference type="EMBL" id="JAKILJ010000018">
    <property type="protein sequence ID" value="MCL1105466.1"/>
    <property type="molecule type" value="Genomic_DNA"/>
</dbReference>
<dbReference type="InterPro" id="IPR001753">
    <property type="entry name" value="Enoyl-CoA_hydra/iso"/>
</dbReference>
<reference evidence="9" key="1">
    <citation type="submission" date="2022-01" db="EMBL/GenBank/DDBJ databases">
        <title>Whole genome-based taxonomy of the Shewanellaceae.</title>
        <authorList>
            <person name="Martin-Rodriguez A.J."/>
        </authorList>
    </citation>
    <scope>NUCLEOTIDE SEQUENCE</scope>
    <source>
        <strain evidence="9">DSM 23803</strain>
    </source>
</reference>
<comment type="pathway">
    <text evidence="2">Lipid metabolism; fatty acid beta-oxidation.</text>
</comment>
<proteinExistence type="inferred from homology"/>
<dbReference type="GO" id="GO:0016853">
    <property type="term" value="F:isomerase activity"/>
    <property type="evidence" value="ECO:0007669"/>
    <property type="project" value="UniProtKB-KW"/>
</dbReference>
<evidence type="ECO:0000256" key="5">
    <source>
        <dbReference type="ARBA" id="ARBA00022990"/>
    </source>
</evidence>
<evidence type="ECO:0000256" key="7">
    <source>
        <dbReference type="ARBA" id="ARBA00023140"/>
    </source>
</evidence>
<comment type="subcellular location">
    <subcellularLocation>
        <location evidence="1">Peroxisome</location>
    </subcellularLocation>
</comment>
<dbReference type="NCBIfam" id="NF004794">
    <property type="entry name" value="PRK06142.1"/>
    <property type="match status" value="1"/>
</dbReference>
<dbReference type="PANTHER" id="PTHR43149">
    <property type="entry name" value="ENOYL-COA HYDRATASE"/>
    <property type="match status" value="1"/>
</dbReference>
<evidence type="ECO:0000256" key="6">
    <source>
        <dbReference type="ARBA" id="ARBA00023098"/>
    </source>
</evidence>
<keyword evidence="8" id="KW-0413">Isomerase</keyword>
<evidence type="ECO:0000256" key="2">
    <source>
        <dbReference type="ARBA" id="ARBA00005005"/>
    </source>
</evidence>
<evidence type="ECO:0000256" key="1">
    <source>
        <dbReference type="ARBA" id="ARBA00004275"/>
    </source>
</evidence>
<protein>
    <submittedName>
        <fullName evidence="9">Crotonase/enoyl-CoA hydratase family protein</fullName>
    </submittedName>
</protein>
<comment type="caution">
    <text evidence="9">The sequence shown here is derived from an EMBL/GenBank/DDBJ whole genome shotgun (WGS) entry which is preliminary data.</text>
</comment>
<dbReference type="Proteomes" id="UP001139408">
    <property type="component" value="Unassembled WGS sequence"/>
</dbReference>
<dbReference type="GO" id="GO:0006631">
    <property type="term" value="P:fatty acid metabolic process"/>
    <property type="evidence" value="ECO:0007669"/>
    <property type="project" value="UniProtKB-KW"/>
</dbReference>
<evidence type="ECO:0000256" key="3">
    <source>
        <dbReference type="ARBA" id="ARBA00005254"/>
    </source>
</evidence>
<evidence type="ECO:0000313" key="10">
    <source>
        <dbReference type="Proteomes" id="UP001139408"/>
    </source>
</evidence>
<evidence type="ECO:0000256" key="8">
    <source>
        <dbReference type="ARBA" id="ARBA00023235"/>
    </source>
</evidence>
<dbReference type="Pfam" id="PF00378">
    <property type="entry name" value="ECH_1"/>
    <property type="match status" value="1"/>
</dbReference>
<dbReference type="Gene3D" id="3.90.226.10">
    <property type="entry name" value="2-enoyl-CoA Hydratase, Chain A, domain 1"/>
    <property type="match status" value="1"/>
</dbReference>
<sequence>MSLQASYNTLTVEINNKVAHIVLNRPDELNSMNVDFWHEFPQVIDAINNLSAARAIVISSTGKHFCAGMDLAVFSANNDTDNIELGRKHEQLRRLVLRLQACFTVLESVRMPVLMAIQGGCIGGAVDMVTAADCRYCTRDAFFSIEETKLGMTADVGTLQRLPKLISIGLVKELAYTGRRMPADEAKQAGLVNHVYDDHQSMLDAVLGMAAEMATRSPLAVAGCKEMINYARDHSVADSLNYMSVWQSGMFQPQNDMMEIFTAKAQKREPQFAELTQIDPSKIF</sequence>
<dbReference type="InterPro" id="IPR029045">
    <property type="entry name" value="ClpP/crotonase-like_dom_sf"/>
</dbReference>
<evidence type="ECO:0000256" key="4">
    <source>
        <dbReference type="ARBA" id="ARBA00022832"/>
    </source>
</evidence>
<dbReference type="RefSeq" id="WP_188924015.1">
    <property type="nucleotide sequence ID" value="NZ_BMQI01000005.1"/>
</dbReference>
<comment type="similarity">
    <text evidence="3">Belongs to the enoyl-CoA hydratase/isomerase family.</text>
</comment>
<keyword evidence="5" id="KW-0007">Acetylation</keyword>
<organism evidence="9 10">
    <name type="scientific">Shewanella algicola</name>
    <dbReference type="NCBI Taxonomy" id="640633"/>
    <lineage>
        <taxon>Bacteria</taxon>
        <taxon>Pseudomonadati</taxon>
        <taxon>Pseudomonadota</taxon>
        <taxon>Gammaproteobacteria</taxon>
        <taxon>Alteromonadales</taxon>
        <taxon>Shewanellaceae</taxon>
        <taxon>Shewanella</taxon>
    </lineage>
</organism>
<dbReference type="InterPro" id="IPR045002">
    <property type="entry name" value="Ech1-like"/>
</dbReference>
<dbReference type="FunFam" id="3.90.226.10:FF:000024">
    <property type="entry name" value="Delta3,5-delta2,4-dienoyl-CoA isomerase"/>
    <property type="match status" value="1"/>
</dbReference>
<gene>
    <name evidence="9" type="ORF">L2749_09345</name>
</gene>
<accession>A0A9X1Z414</accession>
<evidence type="ECO:0000313" key="9">
    <source>
        <dbReference type="EMBL" id="MCL1105466.1"/>
    </source>
</evidence>
<keyword evidence="4" id="KW-0276">Fatty acid metabolism</keyword>
<dbReference type="GO" id="GO:0005737">
    <property type="term" value="C:cytoplasm"/>
    <property type="evidence" value="ECO:0007669"/>
    <property type="project" value="UniProtKB-ARBA"/>
</dbReference>
<keyword evidence="10" id="KW-1185">Reference proteome</keyword>
<dbReference type="InterPro" id="IPR014748">
    <property type="entry name" value="Enoyl-CoA_hydra_C"/>
</dbReference>
<dbReference type="Gene3D" id="1.10.12.10">
    <property type="entry name" value="Lyase 2-enoyl-coa Hydratase, Chain A, domain 2"/>
    <property type="match status" value="1"/>
</dbReference>
<dbReference type="SUPFAM" id="SSF52096">
    <property type="entry name" value="ClpP/crotonase"/>
    <property type="match status" value="1"/>
</dbReference>
<dbReference type="AlphaFoldDB" id="A0A9X1Z414"/>
<dbReference type="FunFam" id="1.10.12.10:FF:000004">
    <property type="entry name" value="Delta3,5-delta2,4-dienoyl-CoA isomerase"/>
    <property type="match status" value="1"/>
</dbReference>